<feature type="region of interest" description="Disordered" evidence="1">
    <location>
        <begin position="245"/>
        <end position="286"/>
    </location>
</feature>
<dbReference type="InterPro" id="IPR007320">
    <property type="entry name" value="PDCD2_C"/>
</dbReference>
<feature type="compositionally biased region" description="Gly residues" evidence="1">
    <location>
        <begin position="250"/>
        <end position="263"/>
    </location>
</feature>
<name>A0AAD3DK75_9CHLO</name>
<feature type="domain" description="Programmed cell death protein 2 C-terminal" evidence="2">
    <location>
        <begin position="449"/>
        <end position="548"/>
    </location>
</feature>
<comment type="caution">
    <text evidence="3">The sequence shown here is derived from an EMBL/GenBank/DDBJ whole genome shotgun (WGS) entry which is preliminary data.</text>
</comment>
<feature type="region of interest" description="Disordered" evidence="1">
    <location>
        <begin position="115"/>
        <end position="177"/>
    </location>
</feature>
<dbReference type="AlphaFoldDB" id="A0AAD3DK75"/>
<feature type="compositionally biased region" description="Acidic residues" evidence="1">
    <location>
        <begin position="407"/>
        <end position="416"/>
    </location>
</feature>
<proteinExistence type="predicted"/>
<reference evidence="3 4" key="1">
    <citation type="journal article" date="2021" name="Sci. Rep.">
        <title>Genome sequencing of the multicellular alga Astrephomene provides insights into convergent evolution of germ-soma differentiation.</title>
        <authorList>
            <person name="Yamashita S."/>
            <person name="Yamamoto K."/>
            <person name="Matsuzaki R."/>
            <person name="Suzuki S."/>
            <person name="Yamaguchi H."/>
            <person name="Hirooka S."/>
            <person name="Minakuchi Y."/>
            <person name="Miyagishima S."/>
            <person name="Kawachi M."/>
            <person name="Toyoda A."/>
            <person name="Nozaki H."/>
        </authorList>
    </citation>
    <scope>NUCLEOTIDE SEQUENCE [LARGE SCALE GENOMIC DNA]</scope>
    <source>
        <strain evidence="3 4">NIES-4017</strain>
    </source>
</reference>
<sequence length="591" mass="60652">MAHTQTSSLVLGVAGDLLVAEEPRSHYLTKVGGAPWIPPAAGSSSTAPCDWEASSKCGVCGKPLSLVLQAYAPLTASEARRAGCPPCEERVLLVLACAHPGCGTAAGSWRAFRCQRPSPPSPSDPTTPAAASCQQAPMHAAPAAAEQGPVAAPLPPHHPQPQPQPHQQSADPFGGGFDFVGTADAAAAGVDCFDGFGAGFDEGAMDATGAATAAAAGAPAAVADDMDFSDLGAALEECAARQVEQLRQGGQAGKGQGQGGRRGGSMQQGQQRDQQAADQEASQQDAVMVGAAVPSVQLPMAGPPLPEFHIIGVEEPAGPHSSARRREQEHVQRLLSEYERQEQQAGGASARGGAAVHDSPSSCSAAAAASSNNTARRRNPQHAPSAQQQQQQQRPGGSGGSDGHMSEEEEGAEGDDAGMSAGGDDAGSEPGSWAGEEYEEDHVRGVHGAYLKYAARLARQPDQCARYGRGCEPLWPLKDGPQPPPCSHCGAPRVFELQLVAPLIALVLDCAGWLEGADLVRHTPAINAAANWDFATVAVFTCGANCCGFGSQGGAGHRDGCGLSEMAVMEEAVVLLSEEACHVPEELKLPK</sequence>
<feature type="region of interest" description="Disordered" evidence="1">
    <location>
        <begin position="338"/>
        <end position="434"/>
    </location>
</feature>
<evidence type="ECO:0000313" key="4">
    <source>
        <dbReference type="Proteomes" id="UP001054857"/>
    </source>
</evidence>
<evidence type="ECO:0000259" key="2">
    <source>
        <dbReference type="Pfam" id="PF04194"/>
    </source>
</evidence>
<organism evidence="3 4">
    <name type="scientific">Astrephomene gubernaculifera</name>
    <dbReference type="NCBI Taxonomy" id="47775"/>
    <lineage>
        <taxon>Eukaryota</taxon>
        <taxon>Viridiplantae</taxon>
        <taxon>Chlorophyta</taxon>
        <taxon>core chlorophytes</taxon>
        <taxon>Chlorophyceae</taxon>
        <taxon>CS clade</taxon>
        <taxon>Chlamydomonadales</taxon>
        <taxon>Astrephomenaceae</taxon>
        <taxon>Astrephomene</taxon>
    </lineage>
</organism>
<dbReference type="PANTHER" id="PTHR47762:SF2">
    <property type="entry name" value="OS04G0640800 PROTEIN"/>
    <property type="match status" value="1"/>
</dbReference>
<feature type="compositionally biased region" description="Low complexity" evidence="1">
    <location>
        <begin position="126"/>
        <end position="151"/>
    </location>
</feature>
<dbReference type="Pfam" id="PF04194">
    <property type="entry name" value="PDCD2_C"/>
    <property type="match status" value="1"/>
</dbReference>
<gene>
    <name evidence="3" type="ORF">Agub_g3495</name>
</gene>
<dbReference type="EMBL" id="BMAR01000003">
    <property type="protein sequence ID" value="GFR42684.1"/>
    <property type="molecule type" value="Genomic_DNA"/>
</dbReference>
<feature type="compositionally biased region" description="Low complexity" evidence="1">
    <location>
        <begin position="264"/>
        <end position="284"/>
    </location>
</feature>
<keyword evidence="4" id="KW-1185">Reference proteome</keyword>
<dbReference type="PANTHER" id="PTHR47762">
    <property type="entry name" value="OSJNBB0079B02.4 PROTEIN"/>
    <property type="match status" value="1"/>
</dbReference>
<dbReference type="Proteomes" id="UP001054857">
    <property type="component" value="Unassembled WGS sequence"/>
</dbReference>
<feature type="compositionally biased region" description="Low complexity" evidence="1">
    <location>
        <begin position="345"/>
        <end position="374"/>
    </location>
</feature>
<evidence type="ECO:0000313" key="3">
    <source>
        <dbReference type="EMBL" id="GFR42684.1"/>
    </source>
</evidence>
<evidence type="ECO:0000256" key="1">
    <source>
        <dbReference type="SAM" id="MobiDB-lite"/>
    </source>
</evidence>
<accession>A0AAD3DK75</accession>
<dbReference type="GO" id="GO:0005737">
    <property type="term" value="C:cytoplasm"/>
    <property type="evidence" value="ECO:0007669"/>
    <property type="project" value="InterPro"/>
</dbReference>
<protein>
    <recommendedName>
        <fullName evidence="2">Programmed cell death protein 2 C-terminal domain-containing protein</fullName>
    </recommendedName>
</protein>
<feature type="compositionally biased region" description="Pro residues" evidence="1">
    <location>
        <begin position="152"/>
        <end position="164"/>
    </location>
</feature>